<dbReference type="Proteomes" id="UP000613768">
    <property type="component" value="Unassembled WGS sequence"/>
</dbReference>
<dbReference type="Pfam" id="PF12487">
    <property type="entry name" value="DUF3703"/>
    <property type="match status" value="1"/>
</dbReference>
<dbReference type="EMBL" id="JACYTR010000011">
    <property type="protein sequence ID" value="MBD8525656.1"/>
    <property type="molecule type" value="Genomic_DNA"/>
</dbReference>
<organism evidence="1 2">
    <name type="scientific">Pseudomarimonas arenosa</name>
    <dbReference type="NCBI Taxonomy" id="2774145"/>
    <lineage>
        <taxon>Bacteria</taxon>
        <taxon>Pseudomonadati</taxon>
        <taxon>Pseudomonadota</taxon>
        <taxon>Gammaproteobacteria</taxon>
        <taxon>Lysobacterales</taxon>
        <taxon>Lysobacteraceae</taxon>
        <taxon>Pseudomarimonas</taxon>
    </lineage>
</organism>
<dbReference type="AlphaFoldDB" id="A0AAW3ZMP0"/>
<evidence type="ECO:0000313" key="2">
    <source>
        <dbReference type="Proteomes" id="UP000613768"/>
    </source>
</evidence>
<accession>A0AAW3ZMP0</accession>
<sequence>MSARQAFEAEWQQARTAWRTGDLNLAFHHLERSHILGQRHTWLHVRSHLGMGWVGWLRSDAGELLGQAMRVLAALLFSSIWVPAGNTGGANVNPFKPMSIPPDLADILRAEEFRRATQRNR</sequence>
<comment type="caution">
    <text evidence="1">The sequence shown here is derived from an EMBL/GenBank/DDBJ whole genome shotgun (WGS) entry which is preliminary data.</text>
</comment>
<dbReference type="InterPro" id="IPR022172">
    <property type="entry name" value="DUF3703"/>
</dbReference>
<keyword evidence="2" id="KW-1185">Reference proteome</keyword>
<proteinExistence type="predicted"/>
<gene>
    <name evidence="1" type="ORF">IFO71_07865</name>
</gene>
<evidence type="ECO:0000313" key="1">
    <source>
        <dbReference type="EMBL" id="MBD8525656.1"/>
    </source>
</evidence>
<protein>
    <submittedName>
        <fullName evidence="1">DUF3703 domain-containing protein</fullName>
    </submittedName>
</protein>
<name>A0AAW3ZMP0_9GAMM</name>
<reference evidence="1 2" key="1">
    <citation type="submission" date="2020-09" db="EMBL/GenBank/DDBJ databases">
        <title>Pseudoxanthomonas sp. CAU 1598 isolated from sand of Yaerae Beach.</title>
        <authorList>
            <person name="Kim W."/>
        </authorList>
    </citation>
    <scope>NUCLEOTIDE SEQUENCE [LARGE SCALE GENOMIC DNA]</scope>
    <source>
        <strain evidence="1 2">CAU 1598</strain>
    </source>
</reference>